<dbReference type="PANTHER" id="PTHR28128">
    <property type="entry name" value="GOLGI APPARATUS MEMBRANE PROTEIN TVP15"/>
    <property type="match status" value="1"/>
</dbReference>
<evidence type="ECO:0000313" key="8">
    <source>
        <dbReference type="Proteomes" id="UP000093000"/>
    </source>
</evidence>
<protein>
    <submittedName>
        <fullName evidence="7">Golgi apparatus membrane protein tvp15</fullName>
    </submittedName>
</protein>
<dbReference type="InParanoid" id="A0A1C7MYR7"/>
<keyword evidence="4 6" id="KW-0472">Membrane</keyword>
<dbReference type="FunCoup" id="A0A1C7MYR7">
    <property type="interactions" value="47"/>
</dbReference>
<evidence type="ECO:0000256" key="6">
    <source>
        <dbReference type="SAM" id="Phobius"/>
    </source>
</evidence>
<evidence type="ECO:0000313" key="7">
    <source>
        <dbReference type="EMBL" id="OBZ81546.1"/>
    </source>
</evidence>
<comment type="caution">
    <text evidence="7">The sequence shown here is derived from an EMBL/GenBank/DDBJ whole genome shotgun (WGS) entry which is preliminary data.</text>
</comment>
<dbReference type="GO" id="GO:0000139">
    <property type="term" value="C:Golgi membrane"/>
    <property type="evidence" value="ECO:0007669"/>
    <property type="project" value="TreeGrafter"/>
</dbReference>
<proteinExistence type="predicted"/>
<gene>
    <name evidence="7" type="primary">tvp15</name>
    <name evidence="7" type="ORF">A0J61_10406</name>
</gene>
<keyword evidence="8" id="KW-1185">Reference proteome</keyword>
<feature type="transmembrane region" description="Helical" evidence="6">
    <location>
        <begin position="7"/>
        <end position="32"/>
    </location>
</feature>
<keyword evidence="2 6" id="KW-0812">Transmembrane</keyword>
<evidence type="ECO:0000256" key="5">
    <source>
        <dbReference type="SAM" id="MobiDB-lite"/>
    </source>
</evidence>
<dbReference type="GO" id="GO:0016192">
    <property type="term" value="P:vesicle-mediated transport"/>
    <property type="evidence" value="ECO:0007669"/>
    <property type="project" value="TreeGrafter"/>
</dbReference>
<dbReference type="OrthoDB" id="423534at2759"/>
<feature type="transmembrane region" description="Helical" evidence="6">
    <location>
        <begin position="108"/>
        <end position="127"/>
    </location>
</feature>
<dbReference type="PANTHER" id="PTHR28128:SF1">
    <property type="entry name" value="GOLGI APPARATUS MEMBRANE PROTEIN TVP15"/>
    <property type="match status" value="1"/>
</dbReference>
<name>A0A1C7MYR7_9FUNG</name>
<evidence type="ECO:0000256" key="3">
    <source>
        <dbReference type="ARBA" id="ARBA00022989"/>
    </source>
</evidence>
<dbReference type="AlphaFoldDB" id="A0A1C7MYR7"/>
<organism evidence="7 8">
    <name type="scientific">Choanephora cucurbitarum</name>
    <dbReference type="NCBI Taxonomy" id="101091"/>
    <lineage>
        <taxon>Eukaryota</taxon>
        <taxon>Fungi</taxon>
        <taxon>Fungi incertae sedis</taxon>
        <taxon>Mucoromycota</taxon>
        <taxon>Mucoromycotina</taxon>
        <taxon>Mucoromycetes</taxon>
        <taxon>Mucorales</taxon>
        <taxon>Mucorineae</taxon>
        <taxon>Choanephoraceae</taxon>
        <taxon>Choanephoroideae</taxon>
        <taxon>Choanephora</taxon>
    </lineage>
</organism>
<evidence type="ECO:0000256" key="4">
    <source>
        <dbReference type="ARBA" id="ARBA00023136"/>
    </source>
</evidence>
<dbReference type="Pfam" id="PF08507">
    <property type="entry name" value="COPI_assoc"/>
    <property type="match status" value="1"/>
</dbReference>
<dbReference type="InterPro" id="IPR013714">
    <property type="entry name" value="Golgi_TVP15"/>
</dbReference>
<dbReference type="STRING" id="101091.A0A1C7MYR7"/>
<feature type="transmembrane region" description="Helical" evidence="6">
    <location>
        <begin position="82"/>
        <end position="102"/>
    </location>
</feature>
<dbReference type="EMBL" id="LUGH01001157">
    <property type="protein sequence ID" value="OBZ81546.1"/>
    <property type="molecule type" value="Genomic_DNA"/>
</dbReference>
<sequence>MNLSHSVIFRVANMVVAAFMIIGGVMTCFAGGELLSSLGLDLTHVSIGFPNFIQAIFVILFGIMTALFEFRLPAIVSQYASFMFSFMGRGLFYVFMGCITLNYGALAIASGVIVAATGIAYIVLHFLKSIEAPSNMQKRAFEETVGYSTHLNDSDSPQSTFVGQGNNPTYQPTNDAV</sequence>
<dbReference type="Proteomes" id="UP000093000">
    <property type="component" value="Unassembled WGS sequence"/>
</dbReference>
<keyword evidence="3 6" id="KW-1133">Transmembrane helix</keyword>
<evidence type="ECO:0000256" key="2">
    <source>
        <dbReference type="ARBA" id="ARBA00022692"/>
    </source>
</evidence>
<feature type="region of interest" description="Disordered" evidence="5">
    <location>
        <begin position="156"/>
        <end position="177"/>
    </location>
</feature>
<evidence type="ECO:0000256" key="1">
    <source>
        <dbReference type="ARBA" id="ARBA00004141"/>
    </source>
</evidence>
<accession>A0A1C7MYR7</accession>
<feature type="transmembrane region" description="Helical" evidence="6">
    <location>
        <begin position="52"/>
        <end position="70"/>
    </location>
</feature>
<reference evidence="7 8" key="1">
    <citation type="submission" date="2016-03" db="EMBL/GenBank/DDBJ databases">
        <title>Choanephora cucurbitarum.</title>
        <authorList>
            <person name="Min B."/>
            <person name="Park H."/>
            <person name="Park J.-H."/>
            <person name="Shin H.-D."/>
            <person name="Choi I.-G."/>
        </authorList>
    </citation>
    <scope>NUCLEOTIDE SEQUENCE [LARGE SCALE GENOMIC DNA]</scope>
    <source>
        <strain evidence="7 8">KUS-F28377</strain>
    </source>
</reference>
<comment type="subcellular location">
    <subcellularLocation>
        <location evidence="1">Membrane</location>
        <topology evidence="1">Multi-pass membrane protein</topology>
    </subcellularLocation>
</comment>